<organism evidence="15 16">
    <name type="scientific">Fictibacillus arsenicus</name>
    <dbReference type="NCBI Taxonomy" id="255247"/>
    <lineage>
        <taxon>Bacteria</taxon>
        <taxon>Bacillati</taxon>
        <taxon>Bacillota</taxon>
        <taxon>Bacilli</taxon>
        <taxon>Bacillales</taxon>
        <taxon>Fictibacillaceae</taxon>
        <taxon>Fictibacillus</taxon>
    </lineage>
</organism>
<comment type="pathway">
    <text evidence="3 13">Cofactor biosynthesis; molybdopterin biosynthesis.</text>
</comment>
<protein>
    <recommendedName>
        <fullName evidence="6 13">Molybdopterin molybdenumtransferase</fullName>
        <ecNumber evidence="5 13">2.10.1.1</ecNumber>
    </recommendedName>
</protein>
<dbReference type="SUPFAM" id="SSF53218">
    <property type="entry name" value="Molybdenum cofactor biosynthesis proteins"/>
    <property type="match status" value="1"/>
</dbReference>
<evidence type="ECO:0000256" key="2">
    <source>
        <dbReference type="ARBA" id="ARBA00002901"/>
    </source>
</evidence>
<dbReference type="EC" id="2.10.1.1" evidence="5 13"/>
<dbReference type="Gene3D" id="3.40.980.10">
    <property type="entry name" value="MoaB/Mog-like domain"/>
    <property type="match status" value="1"/>
</dbReference>
<dbReference type="Gene3D" id="2.170.190.11">
    <property type="entry name" value="Molybdopterin biosynthesis moea protein, domain 3"/>
    <property type="match status" value="1"/>
</dbReference>
<dbReference type="InterPro" id="IPR005110">
    <property type="entry name" value="MoeA_linker/N"/>
</dbReference>
<dbReference type="InterPro" id="IPR036425">
    <property type="entry name" value="MoaB/Mog-like_dom_sf"/>
</dbReference>
<evidence type="ECO:0000256" key="8">
    <source>
        <dbReference type="ARBA" id="ARBA00022679"/>
    </source>
</evidence>
<feature type="domain" description="MoaB/Mog" evidence="14">
    <location>
        <begin position="190"/>
        <end position="328"/>
    </location>
</feature>
<keyword evidence="11 13" id="KW-0501">Molybdenum cofactor biosynthesis</keyword>
<evidence type="ECO:0000256" key="4">
    <source>
        <dbReference type="ARBA" id="ARBA00010763"/>
    </source>
</evidence>
<evidence type="ECO:0000256" key="11">
    <source>
        <dbReference type="ARBA" id="ARBA00023150"/>
    </source>
</evidence>
<evidence type="ECO:0000256" key="6">
    <source>
        <dbReference type="ARBA" id="ARBA00021108"/>
    </source>
</evidence>
<gene>
    <name evidence="15" type="ORF">UN64_08640</name>
</gene>
<comment type="similarity">
    <text evidence="4 13">Belongs to the MoeA family.</text>
</comment>
<dbReference type="SUPFAM" id="SSF63867">
    <property type="entry name" value="MoeA C-terminal domain-like"/>
    <property type="match status" value="1"/>
</dbReference>
<evidence type="ECO:0000313" key="15">
    <source>
        <dbReference type="EMBL" id="OOE12174.1"/>
    </source>
</evidence>
<keyword evidence="8 13" id="KW-0808">Transferase</keyword>
<dbReference type="InterPro" id="IPR036135">
    <property type="entry name" value="MoeA_linker/N_sf"/>
</dbReference>
<keyword evidence="7 13" id="KW-0500">Molybdenum</keyword>
<dbReference type="Pfam" id="PF00994">
    <property type="entry name" value="MoCF_biosynth"/>
    <property type="match status" value="1"/>
</dbReference>
<dbReference type="SMART" id="SM00852">
    <property type="entry name" value="MoCF_biosynth"/>
    <property type="match status" value="1"/>
</dbReference>
<dbReference type="InterPro" id="IPR038987">
    <property type="entry name" value="MoeA-like"/>
</dbReference>
<dbReference type="InterPro" id="IPR036688">
    <property type="entry name" value="MoeA_C_domain_IV_sf"/>
</dbReference>
<dbReference type="AlphaFoldDB" id="A0A1V3G6V8"/>
<dbReference type="InterPro" id="IPR001453">
    <property type="entry name" value="MoaB/Mog_dom"/>
</dbReference>
<dbReference type="CDD" id="cd00887">
    <property type="entry name" value="MoeA"/>
    <property type="match status" value="1"/>
</dbReference>
<comment type="cofactor">
    <cofactor evidence="1 13">
        <name>Mg(2+)</name>
        <dbReference type="ChEBI" id="CHEBI:18420"/>
    </cofactor>
</comment>
<dbReference type="Gene3D" id="3.90.105.10">
    <property type="entry name" value="Molybdopterin biosynthesis moea protein, domain 2"/>
    <property type="match status" value="1"/>
</dbReference>
<dbReference type="EMBL" id="MQMF01000002">
    <property type="protein sequence ID" value="OOE12174.1"/>
    <property type="molecule type" value="Genomic_DNA"/>
</dbReference>
<evidence type="ECO:0000313" key="16">
    <source>
        <dbReference type="Proteomes" id="UP000188597"/>
    </source>
</evidence>
<dbReference type="Gene3D" id="2.40.340.10">
    <property type="entry name" value="MoeA, C-terminal, domain IV"/>
    <property type="match status" value="1"/>
</dbReference>
<dbReference type="FunFam" id="3.40.980.10:FF:000004">
    <property type="entry name" value="Molybdopterin molybdenumtransferase"/>
    <property type="match status" value="1"/>
</dbReference>
<dbReference type="Proteomes" id="UP000188597">
    <property type="component" value="Unassembled WGS sequence"/>
</dbReference>
<keyword evidence="9 13" id="KW-0479">Metal-binding</keyword>
<evidence type="ECO:0000256" key="12">
    <source>
        <dbReference type="ARBA" id="ARBA00047317"/>
    </source>
</evidence>
<evidence type="ECO:0000256" key="9">
    <source>
        <dbReference type="ARBA" id="ARBA00022723"/>
    </source>
</evidence>
<evidence type="ECO:0000256" key="3">
    <source>
        <dbReference type="ARBA" id="ARBA00005046"/>
    </source>
</evidence>
<dbReference type="GO" id="GO:0006777">
    <property type="term" value="P:Mo-molybdopterin cofactor biosynthetic process"/>
    <property type="evidence" value="ECO:0007669"/>
    <property type="project" value="UniProtKB-UniRule"/>
</dbReference>
<dbReference type="PANTHER" id="PTHR10192">
    <property type="entry name" value="MOLYBDOPTERIN BIOSYNTHESIS PROTEIN"/>
    <property type="match status" value="1"/>
</dbReference>
<evidence type="ECO:0000259" key="14">
    <source>
        <dbReference type="SMART" id="SM00852"/>
    </source>
</evidence>
<dbReference type="FunFam" id="2.170.190.11:FF:000001">
    <property type="entry name" value="Molybdopterin molybdenumtransferase"/>
    <property type="match status" value="1"/>
</dbReference>
<dbReference type="GO" id="GO:0061599">
    <property type="term" value="F:molybdopterin molybdotransferase activity"/>
    <property type="evidence" value="ECO:0007669"/>
    <property type="project" value="UniProtKB-UniRule"/>
</dbReference>
<dbReference type="GO" id="GO:0005829">
    <property type="term" value="C:cytosol"/>
    <property type="evidence" value="ECO:0007669"/>
    <property type="project" value="TreeGrafter"/>
</dbReference>
<dbReference type="SUPFAM" id="SSF63882">
    <property type="entry name" value="MoeA N-terminal region -like"/>
    <property type="match status" value="1"/>
</dbReference>
<sequence length="440" mass="47439">MPVAKRNPIPVSEAIKSIMNHTRVWGTEEVPLTECDNRILAQDLSATHDVPPFNRSPYDGFAILSKDTADASDTQPVKLQVLETIGAGHVAGNQVNSGTAIRIMTGAKIPDGADAVIMLELVKELDENENSFIEIKRTVKANDNISFKGEDTKEGTLLAEAGTRITPGLIAVLATFGHHTVSVFKKPVVGILSTGTELLDINEPLQPGKIRNSNAYMVAAQVRAMGAAVKLYQHREDDFESLYENVKECLKESDLLITTGGVSVGDYDFLPAIYEKLGAKVLFNKIAMRPGSVTTVAVHEGKWLFGLSGNPSACFVGCELFVRPVILSGMKVKKPHCKAIKAVLGADFPKPNPFTRFVRAVLTEGFDGNVVTPAGLDKSGSVSSLLKANSLIVLPGGTRGWEKGNEVGVLSWNGEGSEWPWDSPLFFKSPVTRTAVKQQS</sequence>
<dbReference type="UniPathway" id="UPA00344"/>
<reference evidence="15 16" key="1">
    <citation type="submission" date="2016-11" db="EMBL/GenBank/DDBJ databases">
        <authorList>
            <person name="Jaros S."/>
            <person name="Januszkiewicz K."/>
            <person name="Wedrychowicz H."/>
        </authorList>
    </citation>
    <scope>NUCLEOTIDE SEQUENCE [LARGE SCALE GENOMIC DNA]</scope>
    <source>
        <strain evidence="15 16">Con a/3</strain>
    </source>
</reference>
<comment type="function">
    <text evidence="2 13">Catalyzes the insertion of molybdate into adenylated molybdopterin with the concomitant release of AMP.</text>
</comment>
<comment type="catalytic activity">
    <reaction evidence="12">
        <text>adenylyl-molybdopterin + molybdate = Mo-molybdopterin + AMP + H(+)</text>
        <dbReference type="Rhea" id="RHEA:35047"/>
        <dbReference type="ChEBI" id="CHEBI:15378"/>
        <dbReference type="ChEBI" id="CHEBI:36264"/>
        <dbReference type="ChEBI" id="CHEBI:62727"/>
        <dbReference type="ChEBI" id="CHEBI:71302"/>
        <dbReference type="ChEBI" id="CHEBI:456215"/>
        <dbReference type="EC" id="2.10.1.1"/>
    </reaction>
</comment>
<dbReference type="OrthoDB" id="9804758at2"/>
<comment type="caution">
    <text evidence="15">The sequence shown here is derived from an EMBL/GenBank/DDBJ whole genome shotgun (WGS) entry which is preliminary data.</text>
</comment>
<evidence type="ECO:0000256" key="5">
    <source>
        <dbReference type="ARBA" id="ARBA00013269"/>
    </source>
</evidence>
<dbReference type="PANTHER" id="PTHR10192:SF5">
    <property type="entry name" value="GEPHYRIN"/>
    <property type="match status" value="1"/>
</dbReference>
<evidence type="ECO:0000256" key="1">
    <source>
        <dbReference type="ARBA" id="ARBA00001946"/>
    </source>
</evidence>
<evidence type="ECO:0000256" key="10">
    <source>
        <dbReference type="ARBA" id="ARBA00022842"/>
    </source>
</evidence>
<proteinExistence type="inferred from homology"/>
<dbReference type="RefSeq" id="WP_077361736.1">
    <property type="nucleotide sequence ID" value="NZ_MQMF01000002.1"/>
</dbReference>
<dbReference type="Pfam" id="PF03454">
    <property type="entry name" value="MoeA_C"/>
    <property type="match status" value="1"/>
</dbReference>
<dbReference type="GO" id="GO:0046872">
    <property type="term" value="F:metal ion binding"/>
    <property type="evidence" value="ECO:0007669"/>
    <property type="project" value="UniProtKB-UniRule"/>
</dbReference>
<dbReference type="InterPro" id="IPR005111">
    <property type="entry name" value="MoeA_C_domain_IV"/>
</dbReference>
<evidence type="ECO:0000256" key="7">
    <source>
        <dbReference type="ARBA" id="ARBA00022505"/>
    </source>
</evidence>
<evidence type="ECO:0000256" key="13">
    <source>
        <dbReference type="RuleBase" id="RU365090"/>
    </source>
</evidence>
<dbReference type="NCBIfam" id="NF045515">
    <property type="entry name" value="Glp_gephyrin"/>
    <property type="match status" value="1"/>
</dbReference>
<dbReference type="NCBIfam" id="TIGR00177">
    <property type="entry name" value="molyb_syn"/>
    <property type="match status" value="1"/>
</dbReference>
<name>A0A1V3G6V8_9BACL</name>
<keyword evidence="10 13" id="KW-0460">Magnesium</keyword>
<dbReference type="Pfam" id="PF03453">
    <property type="entry name" value="MoeA_N"/>
    <property type="match status" value="1"/>
</dbReference>
<accession>A0A1V3G6V8</accession>